<sequence length="185" mass="20392">MVIGQKLMRFSAGKPEVRTINDLLLQGSNPVRIGWSNVRQGAEVAVSRISDAGSPELLFRYRIDGVLRPTSGVLSVAIVRDDPPLEARNASAEGLLRLSTLVARGLIQLTLNGRPLGDYASLEKRDISSYLHKGRNTLKVVWSKDFGSSIPSAEIRLTAGEELLARWAGPRLWSLSGTDYVNFWY</sequence>
<evidence type="ECO:0000313" key="1">
    <source>
        <dbReference type="EMBL" id="AFZ68938.1"/>
    </source>
</evidence>
<gene>
    <name evidence="1" type="ordered locus">Deipe_3506</name>
</gene>
<dbReference type="PATRIC" id="fig|937777.3.peg.3518"/>
<proteinExistence type="predicted"/>
<dbReference type="KEGG" id="dpd:Deipe_3506"/>
<dbReference type="EMBL" id="CP003382">
    <property type="protein sequence ID" value="AFZ68938.1"/>
    <property type="molecule type" value="Genomic_DNA"/>
</dbReference>
<reference evidence="2" key="1">
    <citation type="submission" date="2012-03" db="EMBL/GenBank/DDBJ databases">
        <title>Complete sequence of chromosome of Deinococcus peraridilitoris DSM 19664.</title>
        <authorList>
            <person name="Lucas S."/>
            <person name="Copeland A."/>
            <person name="Lapidus A."/>
            <person name="Glavina del Rio T."/>
            <person name="Dalin E."/>
            <person name="Tice H."/>
            <person name="Bruce D."/>
            <person name="Goodwin L."/>
            <person name="Pitluck S."/>
            <person name="Peters L."/>
            <person name="Mikhailova N."/>
            <person name="Lu M."/>
            <person name="Kyrpides N."/>
            <person name="Mavromatis K."/>
            <person name="Ivanova N."/>
            <person name="Brettin T."/>
            <person name="Detter J.C."/>
            <person name="Han C."/>
            <person name="Larimer F."/>
            <person name="Land M."/>
            <person name="Hauser L."/>
            <person name="Markowitz V."/>
            <person name="Cheng J.-F."/>
            <person name="Hugenholtz P."/>
            <person name="Woyke T."/>
            <person name="Wu D."/>
            <person name="Pukall R."/>
            <person name="Steenblock K."/>
            <person name="Brambilla E."/>
            <person name="Klenk H.-P."/>
            <person name="Eisen J.A."/>
        </authorList>
    </citation>
    <scope>NUCLEOTIDE SEQUENCE [LARGE SCALE GENOMIC DNA]</scope>
    <source>
        <strain evidence="2">DSM 19664 / LMG 22246 / CIP 109416 / KR-200</strain>
    </source>
</reference>
<keyword evidence="2" id="KW-1185">Reference proteome</keyword>
<evidence type="ECO:0000313" key="2">
    <source>
        <dbReference type="Proteomes" id="UP000010467"/>
    </source>
</evidence>
<accession>L0A4X6</accession>
<protein>
    <submittedName>
        <fullName evidence="1">Uncharacterized protein</fullName>
    </submittedName>
</protein>
<organism evidence="1 2">
    <name type="scientific">Deinococcus peraridilitoris (strain DSM 19664 / LMG 22246 / CIP 109416 / KR-200)</name>
    <dbReference type="NCBI Taxonomy" id="937777"/>
    <lineage>
        <taxon>Bacteria</taxon>
        <taxon>Thermotogati</taxon>
        <taxon>Deinococcota</taxon>
        <taxon>Deinococci</taxon>
        <taxon>Deinococcales</taxon>
        <taxon>Deinococcaceae</taxon>
        <taxon>Deinococcus</taxon>
    </lineage>
</organism>
<dbReference type="AlphaFoldDB" id="L0A4X6"/>
<dbReference type="HOGENOM" id="CLU_1459045_0_0_0"/>
<dbReference type="Proteomes" id="UP000010467">
    <property type="component" value="Chromosome"/>
</dbReference>
<name>L0A4X6_DEIPD</name>